<proteinExistence type="predicted"/>
<name>A0ABY0CE74_9GAMM</name>
<comment type="caution">
    <text evidence="1">The sequence shown here is derived from an EMBL/GenBank/DDBJ whole genome shotgun (WGS) entry which is preliminary data.</text>
</comment>
<sequence>CMMVNPYNVENILDHISSCTSKKIILFLKIMVTFCDHLSGTARSILYTQRNLEFYSLSRIPLRCSEVIQSH</sequence>
<reference evidence="1 2" key="1">
    <citation type="submission" date="2018-12" db="EMBL/GenBank/DDBJ databases">
        <title>Legionella sp,whole genome shotgun sequence.</title>
        <authorList>
            <person name="Wu H."/>
        </authorList>
    </citation>
    <scope>NUCLEOTIDE SEQUENCE [LARGE SCALE GENOMIC DNA]</scope>
    <source>
        <strain evidence="2">km489</strain>
    </source>
</reference>
<feature type="non-terminal residue" evidence="1">
    <location>
        <position position="1"/>
    </location>
</feature>
<organism evidence="1 2">
    <name type="scientific">Legionella qingyii</name>
    <dbReference type="NCBI Taxonomy" id="2184757"/>
    <lineage>
        <taxon>Bacteria</taxon>
        <taxon>Pseudomonadati</taxon>
        <taxon>Pseudomonadota</taxon>
        <taxon>Gammaproteobacteria</taxon>
        <taxon>Legionellales</taxon>
        <taxon>Legionellaceae</taxon>
        <taxon>Legionella</taxon>
    </lineage>
</organism>
<gene>
    <name evidence="1" type="ORF">ELY20_16455</name>
</gene>
<protein>
    <submittedName>
        <fullName evidence="1">Uncharacterized protein</fullName>
    </submittedName>
</protein>
<evidence type="ECO:0000313" key="1">
    <source>
        <dbReference type="EMBL" id="RUR18647.1"/>
    </source>
</evidence>
<dbReference type="EMBL" id="RZGX01000035">
    <property type="protein sequence ID" value="RUR18647.1"/>
    <property type="molecule type" value="Genomic_DNA"/>
</dbReference>
<dbReference type="Proteomes" id="UP000287374">
    <property type="component" value="Unassembled WGS sequence"/>
</dbReference>
<keyword evidence="2" id="KW-1185">Reference proteome</keyword>
<accession>A0ABY0CE74</accession>
<evidence type="ECO:0000313" key="2">
    <source>
        <dbReference type="Proteomes" id="UP000287374"/>
    </source>
</evidence>